<evidence type="ECO:0000313" key="2">
    <source>
        <dbReference type="Proteomes" id="UP000053577"/>
    </source>
</evidence>
<dbReference type="EMBL" id="JGYD01000029">
    <property type="protein sequence ID" value="KSV16142.1"/>
    <property type="molecule type" value="Genomic_DNA"/>
</dbReference>
<dbReference type="SUPFAM" id="SSF159659">
    <property type="entry name" value="Cgl1923-like"/>
    <property type="match status" value="1"/>
</dbReference>
<dbReference type="Proteomes" id="UP000053577">
    <property type="component" value="Unassembled WGS sequence"/>
</dbReference>
<organism evidence="1 2">
    <name type="scientific">Dehalococcoides mccartyi</name>
    <dbReference type="NCBI Taxonomy" id="61435"/>
    <lineage>
        <taxon>Bacteria</taxon>
        <taxon>Bacillati</taxon>
        <taxon>Chloroflexota</taxon>
        <taxon>Dehalococcoidia</taxon>
        <taxon>Dehalococcoidales</taxon>
        <taxon>Dehalococcoidaceae</taxon>
        <taxon>Dehalococcoides</taxon>
    </lineage>
</organism>
<dbReference type="InterPro" id="IPR019151">
    <property type="entry name" value="Proteasome_assmbl_chaperone_2"/>
</dbReference>
<dbReference type="RefSeq" id="WP_058293001.1">
    <property type="nucleotide sequence ID" value="NZ_JGYD01000029.1"/>
</dbReference>
<evidence type="ECO:0008006" key="3">
    <source>
        <dbReference type="Google" id="ProtNLM"/>
    </source>
</evidence>
<dbReference type="PANTHER" id="PTHR35610">
    <property type="entry name" value="3-ISOPROPYLMALATE DEHYDRATASE-RELATED"/>
    <property type="match status" value="1"/>
</dbReference>
<dbReference type="PANTHER" id="PTHR35610:SF7">
    <property type="entry name" value="3-ISOPROPYLMALATE DEHYDRATASE"/>
    <property type="match status" value="1"/>
</dbReference>
<comment type="caution">
    <text evidence="1">The sequence shown here is derived from an EMBL/GenBank/DDBJ whole genome shotgun (WGS) entry which is preliminary data.</text>
</comment>
<dbReference type="Pfam" id="PF09754">
    <property type="entry name" value="PAC2"/>
    <property type="match status" value="1"/>
</dbReference>
<dbReference type="Gene3D" id="3.40.50.10900">
    <property type="entry name" value="PAC-like subunit"/>
    <property type="match status" value="1"/>
</dbReference>
<reference evidence="1 2" key="1">
    <citation type="journal article" date="2015" name="Sci. Rep.">
        <title>A comparative genomics and reductive dehalogenase gene transcription study of two chloroethene-respiring bacteria, Dehalococcoides mccartyi strains MB and 11a.</title>
        <authorList>
            <person name="Low A."/>
            <person name="Shen Z."/>
            <person name="Cheng D."/>
            <person name="Rogers M.J."/>
            <person name="Lee P.K."/>
            <person name="He J."/>
        </authorList>
    </citation>
    <scope>NUCLEOTIDE SEQUENCE [LARGE SCALE GENOMIC DNA]</scope>
    <source>
        <strain evidence="1 2">MB</strain>
    </source>
</reference>
<name>A0A0V8LXA0_9CHLR</name>
<protein>
    <recommendedName>
        <fullName evidence="3">PAC2 family protein</fullName>
    </recommendedName>
</protein>
<sequence>MGIIYHNKPEMQSPTLLAAWPGVGNVGIVTLAALRDQLGAGVLADIEPEEFFYPSGVNIKNGVQQELRFPQSRFYYQKWCGQDVVIFMGDEQPADGQNTYAQGSRASRMTAKVIDVAEELGCQRIITFGAAVTMTHHKAKPKVWAVASSKSFLDMINERLPAELKSNLAGKNFVPHISGLNGLLLGVAGKRNIPAACLMGEIPDYLSHLPLIYPHASRSSLEALRYIMRISVDLFRMDESVREMDEMIAEMYARFPEMVRQKLDNRYHAAENEGISDDDEKWLKENIAEFFKKDHNQDEHGS</sequence>
<proteinExistence type="predicted"/>
<dbReference type="PATRIC" id="fig|61435.5.peg.1704"/>
<dbReference type="InterPro" id="IPR038389">
    <property type="entry name" value="PSMG2_sf"/>
</dbReference>
<dbReference type="AlphaFoldDB" id="A0A0V8LXA0"/>
<accession>A0A0V8LXA0</accession>
<dbReference type="OrthoDB" id="150941at2"/>
<evidence type="ECO:0000313" key="1">
    <source>
        <dbReference type="EMBL" id="KSV16142.1"/>
    </source>
</evidence>
<gene>
    <name evidence="1" type="ORF">DA01_08655</name>
</gene>